<dbReference type="PANTHER" id="PTHR43479:SF11">
    <property type="entry name" value="ACREF_ENVCD OPERON REPRESSOR-RELATED"/>
    <property type="match status" value="1"/>
</dbReference>
<dbReference type="STRING" id="322095.HMPREF3185_01631"/>
<evidence type="ECO:0000256" key="2">
    <source>
        <dbReference type="PROSITE-ProRule" id="PRU00335"/>
    </source>
</evidence>
<dbReference type="InterPro" id="IPR001647">
    <property type="entry name" value="HTH_TetR"/>
</dbReference>
<dbReference type="SUPFAM" id="SSF48498">
    <property type="entry name" value="Tetracyclin repressor-like, C-terminal domain"/>
    <property type="match status" value="1"/>
</dbReference>
<dbReference type="PANTHER" id="PTHR43479">
    <property type="entry name" value="ACREF/ENVCD OPERON REPRESSOR-RELATED"/>
    <property type="match status" value="1"/>
</dbReference>
<dbReference type="PROSITE" id="PS50977">
    <property type="entry name" value="HTH_TETR_2"/>
    <property type="match status" value="1"/>
</dbReference>
<dbReference type="Gene3D" id="1.10.10.60">
    <property type="entry name" value="Homeodomain-like"/>
    <property type="match status" value="1"/>
</dbReference>
<proteinExistence type="predicted"/>
<dbReference type="InterPro" id="IPR050624">
    <property type="entry name" value="HTH-type_Tx_Regulator"/>
</dbReference>
<reference evidence="5" key="1">
    <citation type="submission" date="2016-01" db="EMBL/GenBank/DDBJ databases">
        <authorList>
            <person name="Mitreva M."/>
            <person name="Pepin K.H."/>
            <person name="Mihindukulasuriya K.A."/>
            <person name="Fulton R."/>
            <person name="Fronick C."/>
            <person name="O'Laughlin M."/>
            <person name="Miner T."/>
            <person name="Herter B."/>
            <person name="Rosa B.A."/>
            <person name="Cordes M."/>
            <person name="Tomlinson C."/>
            <person name="Wollam A."/>
            <person name="Palsikar V.B."/>
            <person name="Mardis E.R."/>
            <person name="Wilson R.K."/>
        </authorList>
    </citation>
    <scope>NUCLEOTIDE SEQUENCE [LARGE SCALE GENOMIC DNA]</scope>
    <source>
        <strain evidence="5">KA00683</strain>
    </source>
</reference>
<dbReference type="Gene3D" id="1.10.357.10">
    <property type="entry name" value="Tetracycline Repressor, domain 2"/>
    <property type="match status" value="1"/>
</dbReference>
<feature type="DNA-binding region" description="H-T-H motif" evidence="2">
    <location>
        <begin position="28"/>
        <end position="47"/>
    </location>
</feature>
<name>A0A134B419_9PORP</name>
<dbReference type="Proteomes" id="UP000070224">
    <property type="component" value="Unassembled WGS sequence"/>
</dbReference>
<dbReference type="EMBL" id="LSDK01000114">
    <property type="protein sequence ID" value="KXB74687.1"/>
    <property type="molecule type" value="Genomic_DNA"/>
</dbReference>
<sequence length="204" mass="23747">MATIVKTKDLMIEVARQLFARVGFTNTTMNDIADASKKGRRTLYTYFRNKDEIFHAVIERELERLWHDLELIRRLPASPEDKILTMLLTHLDKMKDLVLRNGSLRAEFFRDIWLVENSRAAFDEKEIRQLRELLEEGKESGLFHVPDTRLTAYLLQNIVKGMEVPFISGAYRSKGTVEEIRAAVRHLLLFGIRQSEEVPNESNT</sequence>
<keyword evidence="1 2" id="KW-0238">DNA-binding</keyword>
<dbReference type="RefSeq" id="WP_044123851.1">
    <property type="nucleotide sequence ID" value="NZ_KQ960459.1"/>
</dbReference>
<keyword evidence="5" id="KW-1185">Reference proteome</keyword>
<gene>
    <name evidence="4" type="ORF">HMPREF3185_01631</name>
</gene>
<evidence type="ECO:0000256" key="1">
    <source>
        <dbReference type="ARBA" id="ARBA00023125"/>
    </source>
</evidence>
<organism evidence="4 5">
    <name type="scientific">Porphyromonas somerae</name>
    <dbReference type="NCBI Taxonomy" id="322095"/>
    <lineage>
        <taxon>Bacteria</taxon>
        <taxon>Pseudomonadati</taxon>
        <taxon>Bacteroidota</taxon>
        <taxon>Bacteroidia</taxon>
        <taxon>Bacteroidales</taxon>
        <taxon>Porphyromonadaceae</taxon>
        <taxon>Porphyromonas</taxon>
    </lineage>
</organism>
<dbReference type="Pfam" id="PF00440">
    <property type="entry name" value="TetR_N"/>
    <property type="match status" value="1"/>
</dbReference>
<dbReference type="InterPro" id="IPR009057">
    <property type="entry name" value="Homeodomain-like_sf"/>
</dbReference>
<dbReference type="PRINTS" id="PR00455">
    <property type="entry name" value="HTHTETR"/>
</dbReference>
<comment type="caution">
    <text evidence="4">The sequence shown here is derived from an EMBL/GenBank/DDBJ whole genome shotgun (WGS) entry which is preliminary data.</text>
</comment>
<dbReference type="SUPFAM" id="SSF46689">
    <property type="entry name" value="Homeodomain-like"/>
    <property type="match status" value="1"/>
</dbReference>
<evidence type="ECO:0000313" key="4">
    <source>
        <dbReference type="EMBL" id="KXB74687.1"/>
    </source>
</evidence>
<feature type="domain" description="HTH tetR-type" evidence="3">
    <location>
        <begin position="5"/>
        <end position="65"/>
    </location>
</feature>
<dbReference type="OrthoDB" id="9789566at2"/>
<dbReference type="PATRIC" id="fig|322095.3.peg.1606"/>
<protein>
    <submittedName>
        <fullName evidence="4">Transcriptional regulator, TetR family</fullName>
    </submittedName>
</protein>
<dbReference type="GO" id="GO:0003677">
    <property type="term" value="F:DNA binding"/>
    <property type="evidence" value="ECO:0007669"/>
    <property type="project" value="UniProtKB-UniRule"/>
</dbReference>
<accession>A0A134B419</accession>
<evidence type="ECO:0000313" key="5">
    <source>
        <dbReference type="Proteomes" id="UP000070224"/>
    </source>
</evidence>
<dbReference type="AlphaFoldDB" id="A0A134B419"/>
<evidence type="ECO:0000259" key="3">
    <source>
        <dbReference type="PROSITE" id="PS50977"/>
    </source>
</evidence>
<dbReference type="InterPro" id="IPR036271">
    <property type="entry name" value="Tet_transcr_reg_TetR-rel_C_sf"/>
</dbReference>